<comment type="caution">
    <text evidence="1">The sequence shown here is derived from an EMBL/GenBank/DDBJ whole genome shotgun (WGS) entry which is preliminary data.</text>
</comment>
<name>A0A820LWC5_9BILA</name>
<dbReference type="EMBL" id="CAJOBE010053018">
    <property type="protein sequence ID" value="CAF4363265.1"/>
    <property type="molecule type" value="Genomic_DNA"/>
</dbReference>
<accession>A0A820LWC5</accession>
<sequence length="91" mass="10439">MLASRTLWMEAVLPTEKALDIEQKLLAAVEYLKLIEAYPDIQLITLNEKKFTGQFICSILLVHIDLHNQFHAKSKFEHGSMNGSFSFELET</sequence>
<organism evidence="1 2">
    <name type="scientific">Rotaria sordida</name>
    <dbReference type="NCBI Taxonomy" id="392033"/>
    <lineage>
        <taxon>Eukaryota</taxon>
        <taxon>Metazoa</taxon>
        <taxon>Spiralia</taxon>
        <taxon>Gnathifera</taxon>
        <taxon>Rotifera</taxon>
        <taxon>Eurotatoria</taxon>
        <taxon>Bdelloidea</taxon>
        <taxon>Philodinida</taxon>
        <taxon>Philodinidae</taxon>
        <taxon>Rotaria</taxon>
    </lineage>
</organism>
<evidence type="ECO:0000313" key="2">
    <source>
        <dbReference type="Proteomes" id="UP000663874"/>
    </source>
</evidence>
<gene>
    <name evidence="1" type="ORF">FNK824_LOCUS42738</name>
</gene>
<feature type="non-terminal residue" evidence="1">
    <location>
        <position position="1"/>
    </location>
</feature>
<protein>
    <submittedName>
        <fullName evidence="1">Uncharacterized protein</fullName>
    </submittedName>
</protein>
<reference evidence="1" key="1">
    <citation type="submission" date="2021-02" db="EMBL/GenBank/DDBJ databases">
        <authorList>
            <person name="Nowell W R."/>
        </authorList>
    </citation>
    <scope>NUCLEOTIDE SEQUENCE</scope>
</reference>
<dbReference type="AlphaFoldDB" id="A0A820LWC5"/>
<dbReference type="Proteomes" id="UP000663874">
    <property type="component" value="Unassembled WGS sequence"/>
</dbReference>
<evidence type="ECO:0000313" key="1">
    <source>
        <dbReference type="EMBL" id="CAF4363265.1"/>
    </source>
</evidence>
<proteinExistence type="predicted"/>